<gene>
    <name evidence="1" type="ORF">KP509_12G021900</name>
</gene>
<dbReference type="Proteomes" id="UP000825935">
    <property type="component" value="Chromosome 12"/>
</dbReference>
<proteinExistence type="predicted"/>
<dbReference type="EMBL" id="CM035417">
    <property type="protein sequence ID" value="KAH7422717.1"/>
    <property type="molecule type" value="Genomic_DNA"/>
</dbReference>
<protein>
    <submittedName>
        <fullName evidence="1">Uncharacterized protein</fullName>
    </submittedName>
</protein>
<evidence type="ECO:0000313" key="1">
    <source>
        <dbReference type="EMBL" id="KAH7422717.1"/>
    </source>
</evidence>
<dbReference type="AlphaFoldDB" id="A0A8T2THB7"/>
<sequence length="119" mass="13738">MNLINRGSIFICTLEFLPDCISSLESLDVNQNLICNCHFDISYGLFIHFSTILIQQSSRFMFCQSIFTILQKKDTLHTIFPKIKSIPIKFTNLIEILCVSTRCISSHFQKLIDLETKSQ</sequence>
<keyword evidence="2" id="KW-1185">Reference proteome</keyword>
<reference evidence="1" key="1">
    <citation type="submission" date="2021-08" db="EMBL/GenBank/DDBJ databases">
        <title>WGS assembly of Ceratopteris richardii.</title>
        <authorList>
            <person name="Marchant D.B."/>
            <person name="Chen G."/>
            <person name="Jenkins J."/>
            <person name="Shu S."/>
            <person name="Leebens-Mack J."/>
            <person name="Grimwood J."/>
            <person name="Schmutz J."/>
            <person name="Soltis P."/>
            <person name="Soltis D."/>
            <person name="Chen Z.-H."/>
        </authorList>
    </citation>
    <scope>NUCLEOTIDE SEQUENCE</scope>
    <source>
        <strain evidence="1">Whitten #5841</strain>
        <tissue evidence="1">Leaf</tissue>
    </source>
</reference>
<organism evidence="1 2">
    <name type="scientific">Ceratopteris richardii</name>
    <name type="common">Triangle waterfern</name>
    <dbReference type="NCBI Taxonomy" id="49495"/>
    <lineage>
        <taxon>Eukaryota</taxon>
        <taxon>Viridiplantae</taxon>
        <taxon>Streptophyta</taxon>
        <taxon>Embryophyta</taxon>
        <taxon>Tracheophyta</taxon>
        <taxon>Polypodiopsida</taxon>
        <taxon>Polypodiidae</taxon>
        <taxon>Polypodiales</taxon>
        <taxon>Pteridineae</taxon>
        <taxon>Pteridaceae</taxon>
        <taxon>Parkerioideae</taxon>
        <taxon>Ceratopteris</taxon>
    </lineage>
</organism>
<evidence type="ECO:0000313" key="2">
    <source>
        <dbReference type="Proteomes" id="UP000825935"/>
    </source>
</evidence>
<comment type="caution">
    <text evidence="1">The sequence shown here is derived from an EMBL/GenBank/DDBJ whole genome shotgun (WGS) entry which is preliminary data.</text>
</comment>
<dbReference type="OrthoDB" id="10251809at2759"/>
<accession>A0A8T2THB7</accession>
<name>A0A8T2THB7_CERRI</name>